<sequence length="243" mass="24739">MRSVEGGQSAGSFASAWLSAKTTGNNLDVELTATTLTVGAEQFPAFKTFLEGIATKVSHAFTLGGTVDVDLSISASSAAKSIAGPFGAFMPTVPAKTISIPGVGISLPITLGGLNNFGGEFQSALSSVSAVTNIGGVDTAQFKVAATNPSTITILFGDVDFQVWTSDVTPVLVGIASVTNLNIVPGVSICSVVLKANAGVSLSTYFPAKEGLKLVFTGFDQSSKFPITAAAASSMKMNLVFKN</sequence>
<reference evidence="1" key="1">
    <citation type="submission" date="2021-11" db="EMBL/GenBank/DDBJ databases">
        <authorList>
            <person name="Herlambang A."/>
            <person name="Guo Y."/>
            <person name="Takashima Y."/>
            <person name="Nishizawa T."/>
        </authorList>
    </citation>
    <scope>NUCLEOTIDE SEQUENCE</scope>
    <source>
        <strain evidence="1">E1425</strain>
    </source>
</reference>
<dbReference type="Proteomes" id="UP000827284">
    <property type="component" value="Unassembled WGS sequence"/>
</dbReference>
<reference evidence="1" key="2">
    <citation type="journal article" date="2022" name="Microbiol. Resour. Announc.">
        <title>Whole-Genome Sequence of Entomortierella parvispora E1425, a Mucoromycotan Fungus Associated with Burkholderiaceae-Related Endosymbiotic Bacteria.</title>
        <authorList>
            <person name="Herlambang A."/>
            <person name="Guo Y."/>
            <person name="Takashima Y."/>
            <person name="Narisawa K."/>
            <person name="Ohta H."/>
            <person name="Nishizawa T."/>
        </authorList>
    </citation>
    <scope>NUCLEOTIDE SEQUENCE</scope>
    <source>
        <strain evidence="1">E1425</strain>
    </source>
</reference>
<dbReference type="EMBL" id="BQFW01000015">
    <property type="protein sequence ID" value="GJJ78773.1"/>
    <property type="molecule type" value="Genomic_DNA"/>
</dbReference>
<protein>
    <submittedName>
        <fullName evidence="1">Uncharacterized protein</fullName>
    </submittedName>
</protein>
<proteinExistence type="predicted"/>
<accession>A0A9P3M1Y0</accession>
<name>A0A9P3M1Y0_9FUNG</name>
<dbReference type="OrthoDB" id="2394524at2759"/>
<organism evidence="1 2">
    <name type="scientific">Entomortierella parvispora</name>
    <dbReference type="NCBI Taxonomy" id="205924"/>
    <lineage>
        <taxon>Eukaryota</taxon>
        <taxon>Fungi</taxon>
        <taxon>Fungi incertae sedis</taxon>
        <taxon>Mucoromycota</taxon>
        <taxon>Mortierellomycotina</taxon>
        <taxon>Mortierellomycetes</taxon>
        <taxon>Mortierellales</taxon>
        <taxon>Mortierellaceae</taxon>
        <taxon>Entomortierella</taxon>
    </lineage>
</organism>
<evidence type="ECO:0000313" key="2">
    <source>
        <dbReference type="Proteomes" id="UP000827284"/>
    </source>
</evidence>
<dbReference type="AlphaFoldDB" id="A0A9P3M1Y0"/>
<gene>
    <name evidence="1" type="ORF">EMPS_11132</name>
</gene>
<evidence type="ECO:0000313" key="1">
    <source>
        <dbReference type="EMBL" id="GJJ78773.1"/>
    </source>
</evidence>
<keyword evidence="2" id="KW-1185">Reference proteome</keyword>
<comment type="caution">
    <text evidence="1">The sequence shown here is derived from an EMBL/GenBank/DDBJ whole genome shotgun (WGS) entry which is preliminary data.</text>
</comment>